<feature type="compositionally biased region" description="Basic and acidic residues" evidence="1">
    <location>
        <begin position="170"/>
        <end position="180"/>
    </location>
</feature>
<reference evidence="2 3" key="1">
    <citation type="journal article" date="2021" name="bioRxiv">
        <title>Chromosome-scale and haplotype-resolved genome assembly of a tetraploid potato cultivar.</title>
        <authorList>
            <person name="Sun H."/>
            <person name="Jiao W.-B."/>
            <person name="Krause K."/>
            <person name="Campoy J.A."/>
            <person name="Goel M."/>
            <person name="Folz-Donahue K."/>
            <person name="Kukat C."/>
            <person name="Huettel B."/>
            <person name="Schneeberger K."/>
        </authorList>
    </citation>
    <scope>NUCLEOTIDE SEQUENCE [LARGE SCALE GENOMIC DNA]</scope>
    <source>
        <strain evidence="2">SolTubOtavaFocal</strain>
        <tissue evidence="2">Leaves</tissue>
    </source>
</reference>
<evidence type="ECO:0000313" key="2">
    <source>
        <dbReference type="EMBL" id="KAH0782305.1"/>
    </source>
</evidence>
<gene>
    <name evidence="2" type="ORF">KY290_001903</name>
</gene>
<keyword evidence="3" id="KW-1185">Reference proteome</keyword>
<protein>
    <submittedName>
        <fullName evidence="2">Uncharacterized protein</fullName>
    </submittedName>
</protein>
<accession>A0ABQ7WNK2</accession>
<name>A0ABQ7WNK2_SOLTU</name>
<evidence type="ECO:0000313" key="3">
    <source>
        <dbReference type="Proteomes" id="UP000826656"/>
    </source>
</evidence>
<feature type="region of interest" description="Disordered" evidence="1">
    <location>
        <begin position="133"/>
        <end position="153"/>
    </location>
</feature>
<dbReference type="Proteomes" id="UP000826656">
    <property type="component" value="Unassembled WGS sequence"/>
</dbReference>
<evidence type="ECO:0000256" key="1">
    <source>
        <dbReference type="SAM" id="MobiDB-lite"/>
    </source>
</evidence>
<feature type="region of interest" description="Disordered" evidence="1">
    <location>
        <begin position="170"/>
        <end position="194"/>
    </location>
</feature>
<proteinExistence type="predicted"/>
<dbReference type="EMBL" id="JAIVGD010000001">
    <property type="protein sequence ID" value="KAH0782305.1"/>
    <property type="molecule type" value="Genomic_DNA"/>
</dbReference>
<sequence length="194" mass="21680">MSQSSSSSKQMLDSLNEIDPVAFYTSSCVPSPVKMTTIPSVPITKTSHSTPQSHIDLNNPTPLFQPGPQLSVLSDCLFEGYLPESRYSESNILVASENMVVESLTKMKEGVRNDEWSCFAEDLLEDIEPMFDRTPDVGLPPANDSDDDEDDNTPLCWAIQRRMVHVTSKGNEKVIEETPTRKPFYKGSHSETYE</sequence>
<organism evidence="2 3">
    <name type="scientific">Solanum tuberosum</name>
    <name type="common">Potato</name>
    <dbReference type="NCBI Taxonomy" id="4113"/>
    <lineage>
        <taxon>Eukaryota</taxon>
        <taxon>Viridiplantae</taxon>
        <taxon>Streptophyta</taxon>
        <taxon>Embryophyta</taxon>
        <taxon>Tracheophyta</taxon>
        <taxon>Spermatophyta</taxon>
        <taxon>Magnoliopsida</taxon>
        <taxon>eudicotyledons</taxon>
        <taxon>Gunneridae</taxon>
        <taxon>Pentapetalae</taxon>
        <taxon>asterids</taxon>
        <taxon>lamiids</taxon>
        <taxon>Solanales</taxon>
        <taxon>Solanaceae</taxon>
        <taxon>Solanoideae</taxon>
        <taxon>Solaneae</taxon>
        <taxon>Solanum</taxon>
    </lineage>
</organism>
<comment type="caution">
    <text evidence="2">The sequence shown here is derived from an EMBL/GenBank/DDBJ whole genome shotgun (WGS) entry which is preliminary data.</text>
</comment>